<evidence type="ECO:0000313" key="2">
    <source>
        <dbReference type="EMBL" id="CAH8316426.1"/>
    </source>
</evidence>
<dbReference type="Proteomes" id="UP001642260">
    <property type="component" value="Unassembled WGS sequence"/>
</dbReference>
<name>A0ABC8J7I0_ERUVS</name>
<keyword evidence="3" id="KW-1185">Reference proteome</keyword>
<sequence length="328" mass="36712">MNMKKAYDLNSISVFPPNLSRRRSSVGASEPQASQPSFFPQGPSSSQCASFSQRTQRSVDQLYDQRSTCQERDLSLKKKNSFLPLVNHKRDDIQMLTSRLSSGRWSSVSLGESKSQIGEELEQRFGMMETSLSKFGRLLDSIQSDIIQANRGTKQVFLETERIQQKLILQDTSLQQLIKKHSDVQASLDGAVKSILEELSTDPNQEKLHKITLMLTAILEQVETALQNIQREICHTFTGEIQVLAKPVIAPQVPTAPQVKANGNLLEQRHPAAKSNAFCNATLKTKQPQLPRNPARTVRTSLSPKTQVGCWKTVKPAQRTFKNNAGRK</sequence>
<feature type="compositionally biased region" description="Low complexity" evidence="1">
    <location>
        <begin position="29"/>
        <end position="47"/>
    </location>
</feature>
<dbReference type="EMBL" id="CAKOAT010084932">
    <property type="protein sequence ID" value="CAH8316426.1"/>
    <property type="molecule type" value="Genomic_DNA"/>
</dbReference>
<comment type="caution">
    <text evidence="2">The sequence shown here is derived from an EMBL/GenBank/DDBJ whole genome shotgun (WGS) entry which is preliminary data.</text>
</comment>
<accession>A0ABC8J7I0</accession>
<dbReference type="PANTHER" id="PTHR37695:SF4">
    <property type="entry name" value="PROTEIN PAIR1"/>
    <property type="match status" value="1"/>
</dbReference>
<proteinExistence type="predicted"/>
<gene>
    <name evidence="2" type="ORF">ERUC_LOCUS7668</name>
</gene>
<evidence type="ECO:0000256" key="1">
    <source>
        <dbReference type="SAM" id="MobiDB-lite"/>
    </source>
</evidence>
<reference evidence="2 3" key="1">
    <citation type="submission" date="2022-03" db="EMBL/GenBank/DDBJ databases">
        <authorList>
            <person name="Macdonald S."/>
            <person name="Ahmed S."/>
            <person name="Newling K."/>
        </authorList>
    </citation>
    <scope>NUCLEOTIDE SEQUENCE [LARGE SCALE GENOMIC DNA]</scope>
</reference>
<dbReference type="AlphaFoldDB" id="A0ABC8J7I0"/>
<protein>
    <submittedName>
        <fullName evidence="2">Uncharacterized protein</fullName>
    </submittedName>
</protein>
<evidence type="ECO:0000313" key="3">
    <source>
        <dbReference type="Proteomes" id="UP001642260"/>
    </source>
</evidence>
<feature type="region of interest" description="Disordered" evidence="1">
    <location>
        <begin position="17"/>
        <end position="51"/>
    </location>
</feature>
<dbReference type="InterPro" id="IPR034546">
    <property type="entry name" value="PAIR1"/>
</dbReference>
<dbReference type="PANTHER" id="PTHR37695">
    <property type="entry name" value="RECOMBINATION INITIATION DEFECTS 3-RELATED"/>
    <property type="match status" value="1"/>
</dbReference>
<organism evidence="2 3">
    <name type="scientific">Eruca vesicaria subsp. sativa</name>
    <name type="common">Garden rocket</name>
    <name type="synonym">Eruca sativa</name>
    <dbReference type="NCBI Taxonomy" id="29727"/>
    <lineage>
        <taxon>Eukaryota</taxon>
        <taxon>Viridiplantae</taxon>
        <taxon>Streptophyta</taxon>
        <taxon>Embryophyta</taxon>
        <taxon>Tracheophyta</taxon>
        <taxon>Spermatophyta</taxon>
        <taxon>Magnoliopsida</taxon>
        <taxon>eudicotyledons</taxon>
        <taxon>Gunneridae</taxon>
        <taxon>Pentapetalae</taxon>
        <taxon>rosids</taxon>
        <taxon>malvids</taxon>
        <taxon>Brassicales</taxon>
        <taxon>Brassicaceae</taxon>
        <taxon>Brassiceae</taxon>
        <taxon>Eruca</taxon>
    </lineage>
</organism>